<name>A0A926RWH9_9BACI</name>
<dbReference type="Proteomes" id="UP000626844">
    <property type="component" value="Unassembled WGS sequence"/>
</dbReference>
<keyword evidence="1" id="KW-0812">Transmembrane</keyword>
<feature type="transmembrane region" description="Helical" evidence="1">
    <location>
        <begin position="37"/>
        <end position="55"/>
    </location>
</feature>
<evidence type="ECO:0000313" key="2">
    <source>
        <dbReference type="EMBL" id="MBD1379921.1"/>
    </source>
</evidence>
<reference evidence="2" key="1">
    <citation type="submission" date="2020-09" db="EMBL/GenBank/DDBJ databases">
        <title>A novel bacterium of genus Bacillus, isolated from South China Sea.</title>
        <authorList>
            <person name="Huang H."/>
            <person name="Mo K."/>
            <person name="Hu Y."/>
        </authorList>
    </citation>
    <scope>NUCLEOTIDE SEQUENCE</scope>
    <source>
        <strain evidence="2">IB182487</strain>
    </source>
</reference>
<feature type="transmembrane region" description="Helical" evidence="1">
    <location>
        <begin position="61"/>
        <end position="84"/>
    </location>
</feature>
<gene>
    <name evidence="2" type="ORF">IC621_06760</name>
</gene>
<dbReference type="InterPro" id="IPR024515">
    <property type="entry name" value="DUF3397"/>
</dbReference>
<feature type="transmembrane region" description="Helical" evidence="1">
    <location>
        <begin position="104"/>
        <end position="124"/>
    </location>
</feature>
<evidence type="ECO:0000256" key="1">
    <source>
        <dbReference type="SAM" id="Phobius"/>
    </source>
</evidence>
<proteinExistence type="predicted"/>
<comment type="caution">
    <text evidence="2">The sequence shown here is derived from an EMBL/GenBank/DDBJ whole genome shotgun (WGS) entry which is preliminary data.</text>
</comment>
<keyword evidence="1" id="KW-0472">Membrane</keyword>
<keyword evidence="1" id="KW-1133">Transmembrane helix</keyword>
<organism evidence="2 3">
    <name type="scientific">Metabacillus arenae</name>
    <dbReference type="NCBI Taxonomy" id="2771434"/>
    <lineage>
        <taxon>Bacteria</taxon>
        <taxon>Bacillati</taxon>
        <taxon>Bacillota</taxon>
        <taxon>Bacilli</taxon>
        <taxon>Bacillales</taxon>
        <taxon>Bacillaceae</taxon>
        <taxon>Metabacillus</taxon>
    </lineage>
</organism>
<sequence length="127" mass="14676">MISFISVFAALLVTLPLLCYILTLACFLLLTKEKKRSVHIVSDLFVIIFIVSVYFKVRLLFTEAVFILIILYILCMITLFILFYRYTAQNSIEKALKRTWRMMLITSVFLSCSLSLIGICLFVVQSI</sequence>
<protein>
    <submittedName>
        <fullName evidence="2">DUF3397 family protein</fullName>
    </submittedName>
</protein>
<feature type="transmembrane region" description="Helical" evidence="1">
    <location>
        <begin position="6"/>
        <end position="30"/>
    </location>
</feature>
<evidence type="ECO:0000313" key="3">
    <source>
        <dbReference type="Proteomes" id="UP000626844"/>
    </source>
</evidence>
<keyword evidence="3" id="KW-1185">Reference proteome</keyword>
<dbReference type="EMBL" id="JACXAI010000006">
    <property type="protein sequence ID" value="MBD1379921.1"/>
    <property type="molecule type" value="Genomic_DNA"/>
</dbReference>
<dbReference type="Pfam" id="PF11877">
    <property type="entry name" value="DUF3397"/>
    <property type="match status" value="1"/>
</dbReference>
<dbReference type="AlphaFoldDB" id="A0A926RWH9"/>
<accession>A0A926RWH9</accession>